<dbReference type="InterPro" id="IPR010291">
    <property type="entry name" value="Ion_channel_UNC-93"/>
</dbReference>
<reference evidence="8 9" key="1">
    <citation type="submission" date="2023-08" db="EMBL/GenBank/DDBJ databases">
        <title>A Necator americanus chromosomal reference genome.</title>
        <authorList>
            <person name="Ilik V."/>
            <person name="Petrzelkova K.J."/>
            <person name="Pardy F."/>
            <person name="Fuh T."/>
            <person name="Niatou-Singa F.S."/>
            <person name="Gouil Q."/>
            <person name="Baker L."/>
            <person name="Ritchie M.E."/>
            <person name="Jex A.R."/>
            <person name="Gazzola D."/>
            <person name="Li H."/>
            <person name="Toshio Fujiwara R."/>
            <person name="Zhan B."/>
            <person name="Aroian R.V."/>
            <person name="Pafco B."/>
            <person name="Schwarz E.M."/>
        </authorList>
    </citation>
    <scope>NUCLEOTIDE SEQUENCE [LARGE SCALE GENOMIC DNA]</scope>
    <source>
        <strain evidence="8 9">Aroian</strain>
        <tissue evidence="8">Whole animal</tissue>
    </source>
</reference>
<feature type="transmembrane region" description="Helical" evidence="6">
    <location>
        <begin position="143"/>
        <end position="165"/>
    </location>
</feature>
<feature type="signal peptide" evidence="7">
    <location>
        <begin position="1"/>
        <end position="21"/>
    </location>
</feature>
<keyword evidence="7" id="KW-0732">Signal</keyword>
<protein>
    <recommendedName>
        <fullName evidence="10">Transporter, major facilitator family protein</fullName>
    </recommendedName>
</protein>
<comment type="similarity">
    <text evidence="2">Belongs to the unc-93 family.</text>
</comment>
<keyword evidence="3 6" id="KW-0812">Transmembrane</keyword>
<feature type="transmembrane region" description="Helical" evidence="6">
    <location>
        <begin position="353"/>
        <end position="371"/>
    </location>
</feature>
<comment type="caution">
    <text evidence="8">The sequence shown here is derived from an EMBL/GenBank/DDBJ whole genome shotgun (WGS) entry which is preliminary data.</text>
</comment>
<dbReference type="EMBL" id="JAVFWL010000005">
    <property type="protein sequence ID" value="KAK6756517.1"/>
    <property type="molecule type" value="Genomic_DNA"/>
</dbReference>
<dbReference type="SUPFAM" id="SSF103473">
    <property type="entry name" value="MFS general substrate transporter"/>
    <property type="match status" value="1"/>
</dbReference>
<evidence type="ECO:0008006" key="10">
    <source>
        <dbReference type="Google" id="ProtNLM"/>
    </source>
</evidence>
<dbReference type="Gene3D" id="1.20.1250.20">
    <property type="entry name" value="MFS general substrate transporter like domains"/>
    <property type="match status" value="1"/>
</dbReference>
<dbReference type="Proteomes" id="UP001303046">
    <property type="component" value="Unassembled WGS sequence"/>
</dbReference>
<dbReference type="PANTHER" id="PTHR23294">
    <property type="entry name" value="ET TRANSLATION PRODUCT-RELATED"/>
    <property type="match status" value="1"/>
</dbReference>
<evidence type="ECO:0000256" key="2">
    <source>
        <dbReference type="ARBA" id="ARBA00009172"/>
    </source>
</evidence>
<evidence type="ECO:0000256" key="4">
    <source>
        <dbReference type="ARBA" id="ARBA00022989"/>
    </source>
</evidence>
<proteinExistence type="inferred from homology"/>
<gene>
    <name evidence="8" type="primary">Necator_chrV.g19539</name>
    <name evidence="8" type="ORF">RB195_014747</name>
</gene>
<evidence type="ECO:0000256" key="5">
    <source>
        <dbReference type="ARBA" id="ARBA00023136"/>
    </source>
</evidence>
<evidence type="ECO:0000256" key="3">
    <source>
        <dbReference type="ARBA" id="ARBA00022692"/>
    </source>
</evidence>
<feature type="transmembrane region" description="Helical" evidence="6">
    <location>
        <begin position="287"/>
        <end position="307"/>
    </location>
</feature>
<evidence type="ECO:0000256" key="7">
    <source>
        <dbReference type="SAM" id="SignalP"/>
    </source>
</evidence>
<feature type="chain" id="PRO_5046854840" description="Transporter, major facilitator family protein" evidence="7">
    <location>
        <begin position="22"/>
        <end position="466"/>
    </location>
</feature>
<keyword evidence="4 6" id="KW-1133">Transmembrane helix</keyword>
<feature type="transmembrane region" description="Helical" evidence="6">
    <location>
        <begin position="82"/>
        <end position="98"/>
    </location>
</feature>
<feature type="transmembrane region" description="Helical" evidence="6">
    <location>
        <begin position="104"/>
        <end position="122"/>
    </location>
</feature>
<keyword evidence="9" id="KW-1185">Reference proteome</keyword>
<feature type="transmembrane region" description="Helical" evidence="6">
    <location>
        <begin position="418"/>
        <end position="439"/>
    </location>
</feature>
<feature type="transmembrane region" description="Helical" evidence="6">
    <location>
        <begin position="54"/>
        <end position="75"/>
    </location>
</feature>
<feature type="transmembrane region" description="Helical" evidence="6">
    <location>
        <begin position="314"/>
        <end position="333"/>
    </location>
</feature>
<evidence type="ECO:0000313" key="8">
    <source>
        <dbReference type="EMBL" id="KAK6756517.1"/>
    </source>
</evidence>
<evidence type="ECO:0000313" key="9">
    <source>
        <dbReference type="Proteomes" id="UP001303046"/>
    </source>
</evidence>
<sequence>MNKAWWNEFLCILCLGVATMCLMTGYDTQSFIVESILHSVHMREPSSMDKHAGYYGQSMLYAAYTLATLFAPWACYQIGSKWTLFAGSALFTVYQAGFFMLNSYYYYVSQALMGIGFAMYYCGQGLYMSEHSTRASIARNSTLVSAIGNCSMLVGGVVMFIIFYIREQNKGANEMPSAIDTPIYRNFLNNEIYIIYGVLLTFSLVSNAIFAGISTKKIDGCEKLENIDKSTFRTQLANIIDTAREPRMILLSSFFAFYGFSVSYWLGSYPTTFAFSKALSKNVYLPAYYSFMVGLGSVTVGFYIAIFDKWFPNFGLIPTMVTEILLSVLMYFLTIASTANLSTIQTTDDMSMWITPSVTVCCILGLLNGAIDCCSCTMRALICTIAVPRKRLQAYSLAKLYQSAASCAAYFLSPHLTVRSWMMVLAGIQVFSSVGFIIVSKQILKEELIQKEGRRTCSQNKIRPAV</sequence>
<feature type="transmembrane region" description="Helical" evidence="6">
    <location>
        <begin position="192"/>
        <end position="213"/>
    </location>
</feature>
<dbReference type="Pfam" id="PF05978">
    <property type="entry name" value="UNC-93"/>
    <property type="match status" value="1"/>
</dbReference>
<comment type="subcellular location">
    <subcellularLocation>
        <location evidence="1">Membrane</location>
        <topology evidence="1">Multi-pass membrane protein</topology>
    </subcellularLocation>
</comment>
<feature type="transmembrane region" description="Helical" evidence="6">
    <location>
        <begin position="248"/>
        <end position="267"/>
    </location>
</feature>
<evidence type="ECO:0000256" key="1">
    <source>
        <dbReference type="ARBA" id="ARBA00004141"/>
    </source>
</evidence>
<evidence type="ECO:0000256" key="6">
    <source>
        <dbReference type="SAM" id="Phobius"/>
    </source>
</evidence>
<dbReference type="InterPro" id="IPR051617">
    <property type="entry name" value="UNC-93-like_regulator"/>
</dbReference>
<organism evidence="8 9">
    <name type="scientific">Necator americanus</name>
    <name type="common">Human hookworm</name>
    <dbReference type="NCBI Taxonomy" id="51031"/>
    <lineage>
        <taxon>Eukaryota</taxon>
        <taxon>Metazoa</taxon>
        <taxon>Ecdysozoa</taxon>
        <taxon>Nematoda</taxon>
        <taxon>Chromadorea</taxon>
        <taxon>Rhabditida</taxon>
        <taxon>Rhabditina</taxon>
        <taxon>Rhabditomorpha</taxon>
        <taxon>Strongyloidea</taxon>
        <taxon>Ancylostomatidae</taxon>
        <taxon>Bunostominae</taxon>
        <taxon>Necator</taxon>
    </lineage>
</organism>
<accession>A0ABR1E1F7</accession>
<feature type="transmembrane region" description="Helical" evidence="6">
    <location>
        <begin position="392"/>
        <end position="412"/>
    </location>
</feature>
<dbReference type="PANTHER" id="PTHR23294:SF18">
    <property type="entry name" value="UNC93-LIKE PROTEIN MFSD11"/>
    <property type="match status" value="1"/>
</dbReference>
<keyword evidence="5 6" id="KW-0472">Membrane</keyword>
<name>A0ABR1E1F7_NECAM</name>
<dbReference type="InterPro" id="IPR036259">
    <property type="entry name" value="MFS_trans_sf"/>
</dbReference>